<dbReference type="GO" id="GO:0106435">
    <property type="term" value="F:carboxylesterase activity"/>
    <property type="evidence" value="ECO:0007669"/>
    <property type="project" value="UniProtKB-EC"/>
</dbReference>
<dbReference type="InterPro" id="IPR050266">
    <property type="entry name" value="AB_hydrolase_sf"/>
</dbReference>
<organism evidence="2 3">
    <name type="scientific">Tautonia plasticadhaerens</name>
    <dbReference type="NCBI Taxonomy" id="2527974"/>
    <lineage>
        <taxon>Bacteria</taxon>
        <taxon>Pseudomonadati</taxon>
        <taxon>Planctomycetota</taxon>
        <taxon>Planctomycetia</taxon>
        <taxon>Isosphaerales</taxon>
        <taxon>Isosphaeraceae</taxon>
        <taxon>Tautonia</taxon>
    </lineage>
</organism>
<feature type="domain" description="AB hydrolase-1" evidence="1">
    <location>
        <begin position="54"/>
        <end position="154"/>
    </location>
</feature>
<evidence type="ECO:0000259" key="1">
    <source>
        <dbReference type="Pfam" id="PF00561"/>
    </source>
</evidence>
<dbReference type="Pfam" id="PF00561">
    <property type="entry name" value="Abhydrolase_1"/>
    <property type="match status" value="1"/>
</dbReference>
<protein>
    <submittedName>
        <fullName evidence="2">Carboxylesterase YbfK</fullName>
        <ecNumber evidence="2">3.1.1.1</ecNumber>
    </submittedName>
</protein>
<dbReference type="OrthoDB" id="5495375at2"/>
<dbReference type="InterPro" id="IPR029058">
    <property type="entry name" value="AB_hydrolase_fold"/>
</dbReference>
<dbReference type="PANTHER" id="PTHR43798">
    <property type="entry name" value="MONOACYLGLYCEROL LIPASE"/>
    <property type="match status" value="1"/>
</dbReference>
<name>A0A518HD44_9BACT</name>
<dbReference type="Gene3D" id="3.40.50.1820">
    <property type="entry name" value="alpha/beta hydrolase"/>
    <property type="match status" value="1"/>
</dbReference>
<dbReference type="AlphaFoldDB" id="A0A518HD44"/>
<keyword evidence="3" id="KW-1185">Reference proteome</keyword>
<proteinExistence type="predicted"/>
<reference evidence="2 3" key="1">
    <citation type="submission" date="2019-02" db="EMBL/GenBank/DDBJ databases">
        <title>Deep-cultivation of Planctomycetes and their phenomic and genomic characterization uncovers novel biology.</title>
        <authorList>
            <person name="Wiegand S."/>
            <person name="Jogler M."/>
            <person name="Boedeker C."/>
            <person name="Pinto D."/>
            <person name="Vollmers J."/>
            <person name="Rivas-Marin E."/>
            <person name="Kohn T."/>
            <person name="Peeters S.H."/>
            <person name="Heuer A."/>
            <person name="Rast P."/>
            <person name="Oberbeckmann S."/>
            <person name="Bunk B."/>
            <person name="Jeske O."/>
            <person name="Meyerdierks A."/>
            <person name="Storesund J.E."/>
            <person name="Kallscheuer N."/>
            <person name="Luecker S."/>
            <person name="Lage O.M."/>
            <person name="Pohl T."/>
            <person name="Merkel B.J."/>
            <person name="Hornburger P."/>
            <person name="Mueller R.-W."/>
            <person name="Bruemmer F."/>
            <person name="Labrenz M."/>
            <person name="Spormann A.M."/>
            <person name="Op den Camp H."/>
            <person name="Overmann J."/>
            <person name="Amann R."/>
            <person name="Jetten M.S.M."/>
            <person name="Mascher T."/>
            <person name="Medema M.H."/>
            <person name="Devos D.P."/>
            <person name="Kaster A.-K."/>
            <person name="Ovreas L."/>
            <person name="Rohde M."/>
            <person name="Galperin M.Y."/>
            <person name="Jogler C."/>
        </authorList>
    </citation>
    <scope>NUCLEOTIDE SEQUENCE [LARGE SCALE GENOMIC DNA]</scope>
    <source>
        <strain evidence="2 3">ElP</strain>
    </source>
</reference>
<evidence type="ECO:0000313" key="3">
    <source>
        <dbReference type="Proteomes" id="UP000317835"/>
    </source>
</evidence>
<dbReference type="KEGG" id="tpla:ElP_67420"/>
<dbReference type="RefSeq" id="WP_145277560.1">
    <property type="nucleotide sequence ID" value="NZ_CP036426.1"/>
</dbReference>
<gene>
    <name evidence="2" type="primary">ybfK</name>
    <name evidence="2" type="ORF">ElP_67420</name>
</gene>
<dbReference type="EC" id="3.1.1.1" evidence="2"/>
<dbReference type="PANTHER" id="PTHR43798:SF33">
    <property type="entry name" value="HYDROLASE, PUTATIVE (AFU_ORTHOLOGUE AFUA_2G14860)-RELATED"/>
    <property type="match status" value="1"/>
</dbReference>
<dbReference type="GO" id="GO:0016020">
    <property type="term" value="C:membrane"/>
    <property type="evidence" value="ECO:0007669"/>
    <property type="project" value="TreeGrafter"/>
</dbReference>
<dbReference type="SUPFAM" id="SSF53474">
    <property type="entry name" value="alpha/beta-Hydrolases"/>
    <property type="match status" value="1"/>
</dbReference>
<dbReference type="InterPro" id="IPR000073">
    <property type="entry name" value="AB_hydrolase_1"/>
</dbReference>
<sequence length="303" mass="32439">MPRPSIYWSEAGRRAVRSWYEDRLADFPVPVESTFVDTRFGPTHVLRAGPVDGPPLVVLHGLDLNAAAMVGLVAPLAGRRRVLAIDTIGDPGLSAEVRPRRSGPAYADWLADVLDGLGLDGPVDLAGFSFGGWIILKLASYNPGRIARLALIGGGGLTWLRLRGQLVMAGAMLRHFAVGSGRSLRAAVRPLYGPGLEADPHIARLLGLAFRHVRPDPTLAWLPPHKPGTLDHLPAPAFVCCGVHDVFFDAHLLIDNARRLLPGLRVFESLPGQGHIPDPDALLALALRIEAFLDAGAARPGSE</sequence>
<dbReference type="Proteomes" id="UP000317835">
    <property type="component" value="Chromosome"/>
</dbReference>
<keyword evidence="2" id="KW-0378">Hydrolase</keyword>
<evidence type="ECO:0000313" key="2">
    <source>
        <dbReference type="EMBL" id="QDV38785.1"/>
    </source>
</evidence>
<accession>A0A518HD44</accession>
<dbReference type="EMBL" id="CP036426">
    <property type="protein sequence ID" value="QDV38785.1"/>
    <property type="molecule type" value="Genomic_DNA"/>
</dbReference>